<proteinExistence type="predicted"/>
<keyword evidence="3" id="KW-1185">Reference proteome</keyword>
<accession>W9H894</accession>
<dbReference type="Proteomes" id="UP000019486">
    <property type="component" value="Unassembled WGS sequence"/>
</dbReference>
<dbReference type="AlphaFoldDB" id="W9H894"/>
<evidence type="ECO:0000313" key="2">
    <source>
        <dbReference type="EMBL" id="EWY40023.1"/>
    </source>
</evidence>
<name>W9H894_9PROT</name>
<reference evidence="2 3" key="1">
    <citation type="submission" date="2013-08" db="EMBL/GenBank/DDBJ databases">
        <title>The genome sequence of Skermanella stibiiresistens.</title>
        <authorList>
            <person name="Zhu W."/>
            <person name="Wang G."/>
        </authorList>
    </citation>
    <scope>NUCLEOTIDE SEQUENCE [LARGE SCALE GENOMIC DNA]</scope>
    <source>
        <strain evidence="2 3">SB22</strain>
    </source>
</reference>
<dbReference type="STRING" id="1385369.N825_03270"/>
<dbReference type="OrthoDB" id="2237472at2"/>
<feature type="signal peptide" evidence="1">
    <location>
        <begin position="1"/>
        <end position="25"/>
    </location>
</feature>
<dbReference type="InterPro" id="IPR013078">
    <property type="entry name" value="His_Pase_superF_clade-1"/>
</dbReference>
<organism evidence="2 3">
    <name type="scientific">Skermanella stibiiresistens SB22</name>
    <dbReference type="NCBI Taxonomy" id="1385369"/>
    <lineage>
        <taxon>Bacteria</taxon>
        <taxon>Pseudomonadati</taxon>
        <taxon>Pseudomonadota</taxon>
        <taxon>Alphaproteobacteria</taxon>
        <taxon>Rhodospirillales</taxon>
        <taxon>Azospirillaceae</taxon>
        <taxon>Skermanella</taxon>
    </lineage>
</organism>
<dbReference type="SUPFAM" id="SSF53254">
    <property type="entry name" value="Phosphoglycerate mutase-like"/>
    <property type="match status" value="1"/>
</dbReference>
<evidence type="ECO:0000256" key="1">
    <source>
        <dbReference type="SAM" id="SignalP"/>
    </source>
</evidence>
<comment type="caution">
    <text evidence="2">The sequence shown here is derived from an EMBL/GenBank/DDBJ whole genome shotgun (WGS) entry which is preliminary data.</text>
</comment>
<keyword evidence="1" id="KW-0732">Signal</keyword>
<feature type="chain" id="PRO_5004923508" evidence="1">
    <location>
        <begin position="26"/>
        <end position="189"/>
    </location>
</feature>
<dbReference type="EMBL" id="AVFL01000009">
    <property type="protein sequence ID" value="EWY40023.1"/>
    <property type="molecule type" value="Genomic_DNA"/>
</dbReference>
<dbReference type="PATRIC" id="fig|1385369.3.peg.2896"/>
<dbReference type="SMART" id="SM00855">
    <property type="entry name" value="PGAM"/>
    <property type="match status" value="1"/>
</dbReference>
<protein>
    <submittedName>
        <fullName evidence="2">Phosphoglycerate mutase</fullName>
    </submittedName>
</protein>
<sequence length="189" mass="19841">MAGYRPLSLLLALFVAVVSSTPARADESAAWAALRDGGNVILMRHATTVPGIGDPPGFRLDDCATQRVLSDAGREQATRIGAVLAERGMRAGRVLTSAWCRCVDTATLMDVGPVVRFEPLNSFFESSGEEKRQSAAVREAMAGWTGPGTLVMVTHQVNVTALTGVVPASGEIVVARPDGTVVGRIKPPS</sequence>
<evidence type="ECO:0000313" key="3">
    <source>
        <dbReference type="Proteomes" id="UP000019486"/>
    </source>
</evidence>
<dbReference type="Gene3D" id="3.40.50.1240">
    <property type="entry name" value="Phosphoglycerate mutase-like"/>
    <property type="match status" value="1"/>
</dbReference>
<dbReference type="CDD" id="cd07040">
    <property type="entry name" value="HP"/>
    <property type="match status" value="1"/>
</dbReference>
<dbReference type="InterPro" id="IPR029033">
    <property type="entry name" value="His_PPase_superfam"/>
</dbReference>
<gene>
    <name evidence="2" type="ORF">N825_03270</name>
</gene>